<dbReference type="Proteomes" id="UP000003100">
    <property type="component" value="Unassembled WGS sequence"/>
</dbReference>
<dbReference type="HOGENOM" id="CLU_2663747_0_0_9"/>
<dbReference type="InterPro" id="IPR038713">
    <property type="entry name" value="Terminase_Gp1_N_sf"/>
</dbReference>
<keyword evidence="2" id="KW-1185">Reference proteome</keyword>
<dbReference type="eggNOG" id="COG3728">
    <property type="taxonomic scope" value="Bacteria"/>
</dbReference>
<proteinExistence type="predicted"/>
<dbReference type="PATRIC" id="fig|476272.21.peg.284"/>
<evidence type="ECO:0000313" key="2">
    <source>
        <dbReference type="Proteomes" id="UP000003100"/>
    </source>
</evidence>
<organism evidence="1 2">
    <name type="scientific">Blautia hydrogenotrophica (strain DSM 10507 / JCM 14656 / S5a33)</name>
    <name type="common">Ruminococcus hydrogenotrophicus</name>
    <dbReference type="NCBI Taxonomy" id="476272"/>
    <lineage>
        <taxon>Bacteria</taxon>
        <taxon>Bacillati</taxon>
        <taxon>Bacillota</taxon>
        <taxon>Clostridia</taxon>
        <taxon>Lachnospirales</taxon>
        <taxon>Lachnospiraceae</taxon>
        <taxon>Blautia</taxon>
    </lineage>
</organism>
<evidence type="ECO:0008006" key="3">
    <source>
        <dbReference type="Google" id="ProtNLM"/>
    </source>
</evidence>
<evidence type="ECO:0000313" key="1">
    <source>
        <dbReference type="EMBL" id="EEG47510.1"/>
    </source>
</evidence>
<gene>
    <name evidence="1" type="ORF">RUMHYD_03606</name>
</gene>
<name>C0CRU0_BLAHS</name>
<accession>C0CRU0</accession>
<dbReference type="EMBL" id="ACBZ01000190">
    <property type="protein sequence ID" value="EEG47510.1"/>
    <property type="molecule type" value="Genomic_DNA"/>
</dbReference>
<reference evidence="1 2" key="2">
    <citation type="submission" date="2009-02" db="EMBL/GenBank/DDBJ databases">
        <title>Draft genome sequence of Blautia hydrogenotrophica DSM 10507 (Ruminococcus hydrogenotrophicus DSM 10507).</title>
        <authorList>
            <person name="Sudarsanam P."/>
            <person name="Ley R."/>
            <person name="Guruge J."/>
            <person name="Turnbaugh P.J."/>
            <person name="Mahowald M."/>
            <person name="Liep D."/>
            <person name="Gordon J."/>
        </authorList>
    </citation>
    <scope>NUCLEOTIDE SEQUENCE [LARGE SCALE GENOMIC DNA]</scope>
    <source>
        <strain evidence="2">DSM 10507 / JCM 14656 / S5a33</strain>
    </source>
</reference>
<dbReference type="Gene3D" id="1.10.10.1400">
    <property type="entry name" value="Terminase, small subunit, N-terminal DNA-binding domain, HTH motif"/>
    <property type="match status" value="1"/>
</dbReference>
<dbReference type="GO" id="GO:0051276">
    <property type="term" value="P:chromosome organization"/>
    <property type="evidence" value="ECO:0007669"/>
    <property type="project" value="InterPro"/>
</dbReference>
<reference evidence="1 2" key="1">
    <citation type="submission" date="2009-01" db="EMBL/GenBank/DDBJ databases">
        <authorList>
            <person name="Fulton L."/>
            <person name="Clifton S."/>
            <person name="Fulton B."/>
            <person name="Xu J."/>
            <person name="Minx P."/>
            <person name="Pepin K.H."/>
            <person name="Johnson M."/>
            <person name="Bhonagiri V."/>
            <person name="Nash W.E."/>
            <person name="Mardis E.R."/>
            <person name="Wilson R.K."/>
        </authorList>
    </citation>
    <scope>NUCLEOTIDE SEQUENCE [LARGE SCALE GENOMIC DNA]</scope>
    <source>
        <strain evidence="2">DSM 10507 / JCM 14656 / S5a33</strain>
    </source>
</reference>
<dbReference type="Pfam" id="PF03592">
    <property type="entry name" value="Terminase_2"/>
    <property type="match status" value="1"/>
</dbReference>
<sequence>MKAGCFFCAVKEVSLNDEKQKRFVEEYLIDLNATRAYRVAYTPVKKDETARANASRLLSNANVATYISERMQERQ</sequence>
<protein>
    <recommendedName>
        <fullName evidence="3">Terminase small subunit</fullName>
    </recommendedName>
</protein>
<dbReference type="AlphaFoldDB" id="C0CRU0"/>
<comment type="caution">
    <text evidence="1">The sequence shown here is derived from an EMBL/GenBank/DDBJ whole genome shotgun (WGS) entry which is preliminary data.</text>
</comment>
<dbReference type="InterPro" id="IPR005335">
    <property type="entry name" value="Terminase_ssu"/>
</dbReference>